<feature type="compositionally biased region" description="Basic and acidic residues" evidence="5">
    <location>
        <begin position="271"/>
        <end position="289"/>
    </location>
</feature>
<gene>
    <name evidence="7" type="ORF">ABDB84_03800</name>
</gene>
<evidence type="ECO:0000256" key="2">
    <source>
        <dbReference type="ARBA" id="ARBA00022729"/>
    </source>
</evidence>
<dbReference type="PANTHER" id="PTHR30332">
    <property type="entry name" value="PROBABLE GENERAL SECRETION PATHWAY PROTEIN D"/>
    <property type="match status" value="1"/>
</dbReference>
<feature type="region of interest" description="Disordered" evidence="5">
    <location>
        <begin position="57"/>
        <end position="86"/>
    </location>
</feature>
<keyword evidence="2" id="KW-0732">Signal</keyword>
<dbReference type="Proteomes" id="UP001410394">
    <property type="component" value="Unassembled WGS sequence"/>
</dbReference>
<dbReference type="Gene3D" id="3.55.50.30">
    <property type="match status" value="1"/>
</dbReference>
<protein>
    <submittedName>
        <fullName evidence="7">Type II and III secretion system protein</fullName>
    </submittedName>
</protein>
<dbReference type="InterPro" id="IPR050810">
    <property type="entry name" value="Bact_Secretion_Sys_Channel"/>
</dbReference>
<dbReference type="PANTHER" id="PTHR30332:SF24">
    <property type="entry name" value="SECRETIN GSPD-RELATED"/>
    <property type="match status" value="1"/>
</dbReference>
<dbReference type="EMBL" id="JBDIVE010000002">
    <property type="protein sequence ID" value="MEN3067590.1"/>
    <property type="molecule type" value="Genomic_DNA"/>
</dbReference>
<evidence type="ECO:0000256" key="5">
    <source>
        <dbReference type="SAM" id="MobiDB-lite"/>
    </source>
</evidence>
<feature type="region of interest" description="Disordered" evidence="5">
    <location>
        <begin position="269"/>
        <end position="295"/>
    </location>
</feature>
<reference evidence="7 8" key="1">
    <citation type="journal article" date="2018" name="Int. J. Syst. Evol. Microbiol.">
        <title>Uliginosibacterium sediminicola sp. nov., isolated from freshwater sediment.</title>
        <authorList>
            <person name="Hwang W.M."/>
            <person name="Kim S.M."/>
            <person name="Kang K."/>
            <person name="Ahn T.Y."/>
        </authorList>
    </citation>
    <scope>NUCLEOTIDE SEQUENCE [LARGE SCALE GENOMIC DNA]</scope>
    <source>
        <strain evidence="7 8">M1-21</strain>
    </source>
</reference>
<evidence type="ECO:0000256" key="4">
    <source>
        <dbReference type="RuleBase" id="RU004003"/>
    </source>
</evidence>
<dbReference type="RefSeq" id="WP_345918361.1">
    <property type="nucleotide sequence ID" value="NZ_JBDIVE010000002.1"/>
</dbReference>
<dbReference type="InterPro" id="IPR004846">
    <property type="entry name" value="T2SS/T3SS_dom"/>
</dbReference>
<name>A0ABU9YV40_9RHOO</name>
<keyword evidence="3" id="KW-0472">Membrane</keyword>
<comment type="caution">
    <text evidence="7">The sequence shown here is derived from an EMBL/GenBank/DDBJ whole genome shotgun (WGS) entry which is preliminary data.</text>
</comment>
<dbReference type="InterPro" id="IPR001775">
    <property type="entry name" value="GspD/PilQ"/>
</dbReference>
<evidence type="ECO:0000313" key="8">
    <source>
        <dbReference type="Proteomes" id="UP001410394"/>
    </source>
</evidence>
<organism evidence="7 8">
    <name type="scientific">Uliginosibacterium sediminicola</name>
    <dbReference type="NCBI Taxonomy" id="2024550"/>
    <lineage>
        <taxon>Bacteria</taxon>
        <taxon>Pseudomonadati</taxon>
        <taxon>Pseudomonadota</taxon>
        <taxon>Betaproteobacteria</taxon>
        <taxon>Rhodocyclales</taxon>
        <taxon>Zoogloeaceae</taxon>
        <taxon>Uliginosibacterium</taxon>
    </lineage>
</organism>
<evidence type="ECO:0000259" key="6">
    <source>
        <dbReference type="Pfam" id="PF00263"/>
    </source>
</evidence>
<evidence type="ECO:0000256" key="3">
    <source>
        <dbReference type="ARBA" id="ARBA00023136"/>
    </source>
</evidence>
<sequence>MEKHNFPVIDWRHKPFRHRTTAIGGRLLMRYRPILIVATCTQLGACATEPSVELNTSRHLARPTERSAADTTSIPEPLAQSFSLPPPKIVPPPETYSVVVSNIRAPELLFSLARDAKLNLDIHPGISGNVTLNALDQTLPQLLTRIAKQVDMRFELDGNYLSVMPDTPFLRTYRADYVNMSRDTNATVAVSSQIAAASGSLQSTVASSGPGSNSSSTVITSATRNRFWDTLIQNLKDLLRETDKVFPEGAAERTVETITSGSINTSALKASKPDELQARAAETERRSSQTEKTTSFREAAAIIANPETGVISIRATARQHEKVQEFLGNVLASARRQVLIEATIAEVELSQNYQKGIDWRALNVFDTGFRIIQSVSGAISGPSATLMELGYNSSGGNFGSTIKLLESFGTVRILSSPKISALNNQTAVIKIVDNAVYFTIESATNQNQSTSKTTYSTSVHTVPIGFVMNVTPQIADNDSVLLNIRPSLSRAIGEGAVDPNPDLKTAGIINRIPVVRSRELESVMRVSSGNIAIMGGLMEDLLNNTSDAVPGLVGAPVIGSAFENRNDLKKKTELIIFVRPTIIHDGDANLAHESMPSSQFFAPLSSRS</sequence>
<evidence type="ECO:0000256" key="1">
    <source>
        <dbReference type="ARBA" id="ARBA00004370"/>
    </source>
</evidence>
<feature type="domain" description="Type II/III secretion system secretin-like" evidence="6">
    <location>
        <begin position="405"/>
        <end position="583"/>
    </location>
</feature>
<comment type="subcellular location">
    <subcellularLocation>
        <location evidence="1">Membrane</location>
    </subcellularLocation>
</comment>
<dbReference type="PRINTS" id="PR00811">
    <property type="entry name" value="BCTERIALGSPD"/>
</dbReference>
<keyword evidence="8" id="KW-1185">Reference proteome</keyword>
<evidence type="ECO:0000313" key="7">
    <source>
        <dbReference type="EMBL" id="MEN3067590.1"/>
    </source>
</evidence>
<accession>A0ABU9YV40</accession>
<proteinExistence type="inferred from homology"/>
<comment type="similarity">
    <text evidence="4">Belongs to the bacterial secretin family.</text>
</comment>
<dbReference type="Pfam" id="PF00263">
    <property type="entry name" value="Secretin"/>
    <property type="match status" value="1"/>
</dbReference>